<evidence type="ECO:0000256" key="3">
    <source>
        <dbReference type="ARBA" id="ARBA00012454"/>
    </source>
</evidence>
<dbReference type="GO" id="GO:0006779">
    <property type="term" value="P:porphyrin-containing compound biosynthetic process"/>
    <property type="evidence" value="ECO:0007669"/>
    <property type="project" value="UniProtKB-UniRule"/>
</dbReference>
<keyword evidence="8 9" id="KW-0808">Transferase</keyword>
<dbReference type="Gene3D" id="3.40.50.300">
    <property type="entry name" value="P-loop containing nucleotide triphosphate hydrolases"/>
    <property type="match status" value="1"/>
</dbReference>
<dbReference type="GO" id="GO:0005737">
    <property type="term" value="C:cytoplasm"/>
    <property type="evidence" value="ECO:0007669"/>
    <property type="project" value="UniProtKB-SubCell"/>
</dbReference>
<dbReference type="GO" id="GO:0009236">
    <property type="term" value="P:cobalamin biosynthetic process"/>
    <property type="evidence" value="ECO:0007669"/>
    <property type="project" value="UniProtKB-UniRule"/>
</dbReference>
<sequence>MTTLSDDEKHQKRMQIKKAMIDEKVAQATEERGVLIVLSGPGKGKSSSGFGTVIRALGHGYKAAVVQFIKGTWDCGERNFIQQRCPEVPFIVMGSGFTWETQNKEQDREAAQQAWQKTKLLLQDETIHLVLLDEITYVLKYGYLDAEEVYEALRNRPREQSVIVTGRGAPVPLKQLADTVSMIDDTKHAFHNGIKARKGVEW</sequence>
<dbReference type="RefSeq" id="WP_008251527.1">
    <property type="nucleotide sequence ID" value="NZ_CP014544.1"/>
</dbReference>
<keyword evidence="4 8" id="KW-0627">Porphyrin biosynthesis</keyword>
<evidence type="ECO:0000256" key="5">
    <source>
        <dbReference type="ARBA" id="ARBA00024929"/>
    </source>
</evidence>
<comment type="catalytic activity">
    <reaction evidence="7 8">
        <text>2 cob(II)alamin + reduced [electron-transfer flavoprotein] + 2 ATP = 2 adenosylcob(III)alamin + 2 triphosphate + oxidized [electron-transfer flavoprotein] + 3 H(+)</text>
        <dbReference type="Rhea" id="RHEA:28671"/>
        <dbReference type="Rhea" id="RHEA-COMP:10685"/>
        <dbReference type="Rhea" id="RHEA-COMP:10686"/>
        <dbReference type="ChEBI" id="CHEBI:15378"/>
        <dbReference type="ChEBI" id="CHEBI:16304"/>
        <dbReference type="ChEBI" id="CHEBI:18036"/>
        <dbReference type="ChEBI" id="CHEBI:18408"/>
        <dbReference type="ChEBI" id="CHEBI:30616"/>
        <dbReference type="ChEBI" id="CHEBI:57692"/>
        <dbReference type="ChEBI" id="CHEBI:58307"/>
        <dbReference type="EC" id="2.5.1.17"/>
    </reaction>
</comment>
<keyword evidence="8" id="KW-0169">Cobalamin biosynthesis</keyword>
<dbReference type="InterPro" id="IPR003724">
    <property type="entry name" value="CblAdoTrfase_CobA"/>
</dbReference>
<dbReference type="EC" id="2.5.1.17" evidence="3 8"/>
<dbReference type="InterPro" id="IPR027417">
    <property type="entry name" value="P-loop_NTPase"/>
</dbReference>
<keyword evidence="8" id="KW-0067">ATP-binding</keyword>
<evidence type="ECO:0000313" key="9">
    <source>
        <dbReference type="EMBL" id="AMO69418.1"/>
    </source>
</evidence>
<proteinExistence type="inferred from homology"/>
<reference evidence="9 10" key="1">
    <citation type="submission" date="2015-12" db="EMBL/GenBank/DDBJ databases">
        <authorList>
            <person name="Shamseldin A."/>
            <person name="Moawad H."/>
            <person name="Abd El-Rahim W.M."/>
            <person name="Sadowsky M.J."/>
        </authorList>
    </citation>
    <scope>NUCLEOTIDE SEQUENCE [LARGE SCALE GENOMIC DNA]</scope>
    <source>
        <strain evidence="9 10">SM2</strain>
    </source>
</reference>
<evidence type="ECO:0000256" key="4">
    <source>
        <dbReference type="ARBA" id="ARBA00023244"/>
    </source>
</evidence>
<evidence type="ECO:0000256" key="6">
    <source>
        <dbReference type="ARBA" id="ARBA00048555"/>
    </source>
</evidence>
<dbReference type="PIRSF" id="PIRSF015617">
    <property type="entry name" value="Adensltrnsf_CobA"/>
    <property type="match status" value="1"/>
</dbReference>
<dbReference type="STRING" id="1470434.AZF00_14390"/>
<dbReference type="UniPathway" id="UPA00148">
    <property type="reaction ID" value="UER00233"/>
</dbReference>
<dbReference type="NCBIfam" id="TIGR00708">
    <property type="entry name" value="cobA"/>
    <property type="match status" value="1"/>
</dbReference>
<evidence type="ECO:0000256" key="8">
    <source>
        <dbReference type="PIRNR" id="PIRNR015617"/>
    </source>
</evidence>
<keyword evidence="8" id="KW-0547">Nucleotide-binding</keyword>
<evidence type="ECO:0000256" key="7">
    <source>
        <dbReference type="ARBA" id="ARBA00048692"/>
    </source>
</evidence>
<evidence type="ECO:0000313" key="10">
    <source>
        <dbReference type="Proteomes" id="UP000074119"/>
    </source>
</evidence>
<dbReference type="KEGG" id="zal:AZF00_14390"/>
<dbReference type="Proteomes" id="UP000074119">
    <property type="component" value="Chromosome"/>
</dbReference>
<protein>
    <recommendedName>
        <fullName evidence="3 8">Corrinoid adenosyltransferase</fullName>
        <ecNumber evidence="3 8">2.5.1.17</ecNumber>
    </recommendedName>
    <alternativeName>
        <fullName evidence="8">Cob(II)alamin adenosyltransferase</fullName>
    </alternativeName>
    <alternativeName>
        <fullName evidence="8">Cob(II)yrinic acid a,c-diamide adenosyltransferase</fullName>
    </alternativeName>
</protein>
<comment type="pathway">
    <text evidence="1 8">Cofactor biosynthesis; adenosylcobalamin biosynthesis; adenosylcobalamin from cob(II)yrinate a,c-diamide: step 2/7.</text>
</comment>
<dbReference type="PANTHER" id="PTHR46638:SF1">
    <property type="entry name" value="CORRINOID ADENOSYLTRANSFERASE"/>
    <property type="match status" value="1"/>
</dbReference>
<dbReference type="GO" id="GO:0005524">
    <property type="term" value="F:ATP binding"/>
    <property type="evidence" value="ECO:0007669"/>
    <property type="project" value="UniProtKB-UniRule"/>
</dbReference>
<dbReference type="SUPFAM" id="SSF52540">
    <property type="entry name" value="P-loop containing nucleoside triphosphate hydrolases"/>
    <property type="match status" value="1"/>
</dbReference>
<keyword evidence="8" id="KW-0963">Cytoplasm</keyword>
<accession>A0A127M8E6</accession>
<evidence type="ECO:0000256" key="1">
    <source>
        <dbReference type="ARBA" id="ARBA00005121"/>
    </source>
</evidence>
<name>A0A127M8E6_9GAMM</name>
<evidence type="ECO:0000256" key="2">
    <source>
        <dbReference type="ARBA" id="ARBA00007487"/>
    </source>
</evidence>
<dbReference type="NCBIfam" id="NF004637">
    <property type="entry name" value="PRK05986.1"/>
    <property type="match status" value="1"/>
</dbReference>
<dbReference type="Pfam" id="PF02572">
    <property type="entry name" value="CobA_CobO_BtuR"/>
    <property type="match status" value="1"/>
</dbReference>
<comment type="subcellular location">
    <subcellularLocation>
        <location evidence="8">Cytoplasm</location>
    </subcellularLocation>
</comment>
<dbReference type="EMBL" id="CP014544">
    <property type="protein sequence ID" value="AMO69418.1"/>
    <property type="molecule type" value="Genomic_DNA"/>
</dbReference>
<gene>
    <name evidence="9" type="ORF">AZF00_14390</name>
</gene>
<dbReference type="PANTHER" id="PTHR46638">
    <property type="entry name" value="CORRINOID ADENOSYLTRANSFERASE"/>
    <property type="match status" value="1"/>
</dbReference>
<dbReference type="AlphaFoldDB" id="A0A127M8E6"/>
<organism evidence="9 10">
    <name type="scientific">Zhongshania aliphaticivorans</name>
    <dbReference type="NCBI Taxonomy" id="1470434"/>
    <lineage>
        <taxon>Bacteria</taxon>
        <taxon>Pseudomonadati</taxon>
        <taxon>Pseudomonadota</taxon>
        <taxon>Gammaproteobacteria</taxon>
        <taxon>Cellvibrionales</taxon>
        <taxon>Spongiibacteraceae</taxon>
        <taxon>Zhongshania</taxon>
    </lineage>
</organism>
<comment type="catalytic activity">
    <reaction evidence="6 8">
        <text>2 cob(II)yrinate a,c diamide + reduced [electron-transfer flavoprotein] + 2 ATP = 2 adenosylcob(III)yrinate a,c-diamide + 2 triphosphate + oxidized [electron-transfer flavoprotein] + 3 H(+)</text>
        <dbReference type="Rhea" id="RHEA:11528"/>
        <dbReference type="Rhea" id="RHEA-COMP:10685"/>
        <dbReference type="Rhea" id="RHEA-COMP:10686"/>
        <dbReference type="ChEBI" id="CHEBI:15378"/>
        <dbReference type="ChEBI" id="CHEBI:18036"/>
        <dbReference type="ChEBI" id="CHEBI:30616"/>
        <dbReference type="ChEBI" id="CHEBI:57692"/>
        <dbReference type="ChEBI" id="CHEBI:58307"/>
        <dbReference type="ChEBI" id="CHEBI:58503"/>
        <dbReference type="ChEBI" id="CHEBI:58537"/>
        <dbReference type="EC" id="2.5.1.17"/>
    </reaction>
</comment>
<comment type="function">
    <text evidence="5 8">Required for both de novo synthesis of the corrin ring for the assimilation of exogenous corrinoids. Participates in the adenosylation of a variety of incomplete and complete corrinoids.</text>
</comment>
<dbReference type="GO" id="GO:0008817">
    <property type="term" value="F:corrinoid adenosyltransferase activity"/>
    <property type="evidence" value="ECO:0007669"/>
    <property type="project" value="UniProtKB-UniRule"/>
</dbReference>
<comment type="similarity">
    <text evidence="2 8">Belongs to the Cob(I)alamin adenosyltransferase family.</text>
</comment>
<dbReference type="CDD" id="cd00561">
    <property type="entry name" value="CobA_ACA"/>
    <property type="match status" value="1"/>
</dbReference>